<evidence type="ECO:0000256" key="5">
    <source>
        <dbReference type="ARBA" id="ARBA00022771"/>
    </source>
</evidence>
<dbReference type="InterPro" id="IPR046341">
    <property type="entry name" value="SET_dom_sf"/>
</dbReference>
<name>A0A6P8FA87_CLUHA</name>
<dbReference type="InterPro" id="IPR013087">
    <property type="entry name" value="Znf_C2H2_type"/>
</dbReference>
<sequence>MKNSALKPESLHSVLSAVPRGLTLGPSLAKDGQFGLWCVGQPLQRGTILCLEEQAKAEEIVEKLGENTCLTVSKEQLSDRMYWLRFACNAKHKKEQNVKIHEVNGKLCLQACENISPGTELLFWLKDNEISNDLDAREEKLVVMPGKPCQEGIYPKPGDDEPSGDNIKEQESSDTEVLSGHPEKVLPILEHPEVHPPSPSPSPSPSPKNEEKHSAEVPVQKTKPHFRMKKTPIPANQTCQSKKDVEDVCENNSTDTKIPSLNLVQFSDLTMVEESQTTVAENCDGKDPEAVSGPIRASSRLAAKPRKVHTLVSHIHKRLHERKVRTLQQQAKEKLLSVNCAESGHAVQEPGLEDKDAIHTIKTDDEVDKAKQKRAKDSLRLKSNPIQLCVRERKYKCDQCDKSFFQLCHLKKHKFTHSDLKPYLCTECGKNYSSQESFRAHLLMHRGERPYKCQQCDKRYGLKRDLKEHEVLHTGEKPFVCDVCGKAFARRPSLRIHREAHRAKEANYQPPKIKCPDCGKELANSGSLRNHMRLHTGERPYPCPHCGKTFRQRGNLLGHLRIHTGEKPYKCDYCDQHFSQVPELRRHLISHTGEVYLCTVCGKALRDPHTLRAHERLHTGERPHKCNVCGKAYTMATKLRRHMKSHLEDKPYKCQKCGAGYTLMQSLIRHQISHKKKVDKALETLETSSHPAPVRGRPRKTIQKCVTNMWSIETEKDVESQAMMYVETVEELSVVPHTEEVIISSGPFHEGMVLMEHGAEQGLSRIQLNDDIIEIIVSDSPSKCIMLQEQEVHTNMVILQGEDGLNSVAETIEIESGM</sequence>
<keyword evidence="15" id="KW-1185">Reference proteome</keyword>
<dbReference type="FunFam" id="3.30.160.60:FF:001101">
    <property type="entry name" value="Zinc finger protein 408"/>
    <property type="match status" value="1"/>
</dbReference>
<keyword evidence="6" id="KW-0862">Zinc</keyword>
<evidence type="ECO:0000256" key="8">
    <source>
        <dbReference type="ARBA" id="ARBA00023125"/>
    </source>
</evidence>
<feature type="domain" description="C2H2-type" evidence="13">
    <location>
        <begin position="596"/>
        <end position="623"/>
    </location>
</feature>
<dbReference type="FunFam" id="3.30.160.60:FF:000446">
    <property type="entry name" value="Zinc finger protein"/>
    <property type="match status" value="1"/>
</dbReference>
<dbReference type="GO" id="GO:0000122">
    <property type="term" value="P:negative regulation of transcription by RNA polymerase II"/>
    <property type="evidence" value="ECO:0007669"/>
    <property type="project" value="UniProtKB-ARBA"/>
</dbReference>
<evidence type="ECO:0000313" key="17">
    <source>
        <dbReference type="RefSeq" id="XP_031425434.1"/>
    </source>
</evidence>
<evidence type="ECO:0000259" key="13">
    <source>
        <dbReference type="PROSITE" id="PS50157"/>
    </source>
</evidence>
<feature type="domain" description="C2H2-type" evidence="13">
    <location>
        <begin position="451"/>
        <end position="478"/>
    </location>
</feature>
<feature type="region of interest" description="Disordered" evidence="12">
    <location>
        <begin position="145"/>
        <end position="226"/>
    </location>
</feature>
<reference evidence="16 17" key="1">
    <citation type="submission" date="2025-04" db="UniProtKB">
        <authorList>
            <consortium name="RefSeq"/>
        </authorList>
    </citation>
    <scope>IDENTIFICATION</scope>
</reference>
<dbReference type="Gene3D" id="2.170.270.10">
    <property type="entry name" value="SET domain"/>
    <property type="match status" value="1"/>
</dbReference>
<dbReference type="Pfam" id="PF21549">
    <property type="entry name" value="PRDM2_PR"/>
    <property type="match status" value="1"/>
</dbReference>
<dbReference type="InterPro" id="IPR036236">
    <property type="entry name" value="Znf_C2H2_sf"/>
</dbReference>
<evidence type="ECO:0000256" key="4">
    <source>
        <dbReference type="ARBA" id="ARBA00022737"/>
    </source>
</evidence>
<feature type="domain" description="SET" evidence="14">
    <location>
        <begin position="20"/>
        <end position="126"/>
    </location>
</feature>
<evidence type="ECO:0000256" key="6">
    <source>
        <dbReference type="ARBA" id="ARBA00022833"/>
    </source>
</evidence>
<evidence type="ECO:0000256" key="2">
    <source>
        <dbReference type="ARBA" id="ARBA00006991"/>
    </source>
</evidence>
<comment type="similarity">
    <text evidence="2">Belongs to the krueppel C2H2-type zinc-finger protein family.</text>
</comment>
<proteinExistence type="inferred from homology"/>
<evidence type="ECO:0000256" key="12">
    <source>
        <dbReference type="SAM" id="MobiDB-lite"/>
    </source>
</evidence>
<evidence type="ECO:0000256" key="10">
    <source>
        <dbReference type="ARBA" id="ARBA00023242"/>
    </source>
</evidence>
<dbReference type="Pfam" id="PF00096">
    <property type="entry name" value="zf-C2H2"/>
    <property type="match status" value="7"/>
</dbReference>
<dbReference type="CTD" id="79797"/>
<protein>
    <submittedName>
        <fullName evidence="16 17">Zinc finger protein 408</fullName>
    </submittedName>
</protein>
<dbReference type="FunFam" id="3.30.160.60:FF:001136">
    <property type="entry name" value="Zinc finger protein 408"/>
    <property type="match status" value="1"/>
</dbReference>
<keyword evidence="7" id="KW-0805">Transcription regulation</keyword>
<keyword evidence="8" id="KW-0238">DNA-binding</keyword>
<feature type="domain" description="C2H2-type" evidence="13">
    <location>
        <begin position="624"/>
        <end position="651"/>
    </location>
</feature>
<dbReference type="Proteomes" id="UP000515152">
    <property type="component" value="Chromosome 6"/>
</dbReference>
<dbReference type="FunFam" id="3.30.160.60:FF:000849">
    <property type="entry name" value="Zinc finger protein 408"/>
    <property type="match status" value="2"/>
</dbReference>
<dbReference type="OrthoDB" id="8117402at2759"/>
<dbReference type="PROSITE" id="PS50280">
    <property type="entry name" value="SET"/>
    <property type="match status" value="1"/>
</dbReference>
<dbReference type="InterPro" id="IPR001214">
    <property type="entry name" value="SET_dom"/>
</dbReference>
<feature type="compositionally biased region" description="Pro residues" evidence="12">
    <location>
        <begin position="195"/>
        <end position="206"/>
    </location>
</feature>
<dbReference type="SMART" id="SM00355">
    <property type="entry name" value="ZnF_C2H2"/>
    <property type="match status" value="10"/>
</dbReference>
<feature type="domain" description="C2H2-type" evidence="13">
    <location>
        <begin position="541"/>
        <end position="568"/>
    </location>
</feature>
<dbReference type="FunFam" id="3.30.160.60:FF:001119">
    <property type="entry name" value="zinc finger protein 408"/>
    <property type="match status" value="1"/>
</dbReference>
<dbReference type="Gene3D" id="3.30.160.60">
    <property type="entry name" value="Classic Zinc Finger"/>
    <property type="match status" value="10"/>
</dbReference>
<dbReference type="GeneTree" id="ENSGT00930000151062"/>
<keyword evidence="9" id="KW-0804">Transcription</keyword>
<dbReference type="PROSITE" id="PS50157">
    <property type="entry name" value="ZINC_FINGER_C2H2_2"/>
    <property type="match status" value="10"/>
</dbReference>
<dbReference type="RefSeq" id="XP_031425433.1">
    <property type="nucleotide sequence ID" value="XM_031569573.2"/>
</dbReference>
<keyword evidence="10" id="KW-0539">Nucleus</keyword>
<dbReference type="SUPFAM" id="SSF57667">
    <property type="entry name" value="beta-beta-alpha zinc fingers"/>
    <property type="match status" value="5"/>
</dbReference>
<feature type="domain" description="C2H2-type" evidence="13">
    <location>
        <begin position="479"/>
        <end position="506"/>
    </location>
</feature>
<evidence type="ECO:0000313" key="15">
    <source>
        <dbReference type="Proteomes" id="UP000515152"/>
    </source>
</evidence>
<feature type="domain" description="C2H2-type" evidence="13">
    <location>
        <begin position="652"/>
        <end position="679"/>
    </location>
</feature>
<dbReference type="RefSeq" id="XP_031425434.1">
    <property type="nucleotide sequence ID" value="XM_031569574.2"/>
</dbReference>
<feature type="domain" description="C2H2-type" evidence="13">
    <location>
        <begin position="513"/>
        <end position="540"/>
    </location>
</feature>
<dbReference type="FunFam" id="3.30.160.60:FF:001465">
    <property type="entry name" value="Zinc finger protein 560"/>
    <property type="match status" value="1"/>
</dbReference>
<dbReference type="GO" id="GO:0061298">
    <property type="term" value="P:retina vasculature development in camera-type eye"/>
    <property type="evidence" value="ECO:0007669"/>
    <property type="project" value="Ensembl"/>
</dbReference>
<feature type="domain" description="C2H2-type" evidence="13">
    <location>
        <begin position="395"/>
        <end position="422"/>
    </location>
</feature>
<keyword evidence="4" id="KW-0677">Repeat</keyword>
<dbReference type="PANTHER" id="PTHR23234">
    <property type="entry name" value="ZNF44 PROTEIN"/>
    <property type="match status" value="1"/>
</dbReference>
<keyword evidence="5 11" id="KW-0863">Zinc-finger</keyword>
<comment type="subcellular location">
    <subcellularLocation>
        <location evidence="1">Nucleus</location>
    </subcellularLocation>
</comment>
<evidence type="ECO:0000256" key="9">
    <source>
        <dbReference type="ARBA" id="ARBA00023163"/>
    </source>
</evidence>
<organism evidence="15 16">
    <name type="scientific">Clupea harengus</name>
    <name type="common">Atlantic herring</name>
    <dbReference type="NCBI Taxonomy" id="7950"/>
    <lineage>
        <taxon>Eukaryota</taxon>
        <taxon>Metazoa</taxon>
        <taxon>Chordata</taxon>
        <taxon>Craniata</taxon>
        <taxon>Vertebrata</taxon>
        <taxon>Euteleostomi</taxon>
        <taxon>Actinopterygii</taxon>
        <taxon>Neopterygii</taxon>
        <taxon>Teleostei</taxon>
        <taxon>Clupei</taxon>
        <taxon>Clupeiformes</taxon>
        <taxon>Clupeoidei</taxon>
        <taxon>Clupeidae</taxon>
        <taxon>Clupea</taxon>
    </lineage>
</organism>
<dbReference type="GO" id="GO:0003677">
    <property type="term" value="F:DNA binding"/>
    <property type="evidence" value="ECO:0007669"/>
    <property type="project" value="UniProtKB-KW"/>
</dbReference>
<keyword evidence="3" id="KW-0479">Metal-binding</keyword>
<dbReference type="InterPro" id="IPR050758">
    <property type="entry name" value="Znf_C2H2-type"/>
</dbReference>
<evidence type="ECO:0000313" key="16">
    <source>
        <dbReference type="RefSeq" id="XP_031425433.1"/>
    </source>
</evidence>
<dbReference type="GO" id="GO:0008270">
    <property type="term" value="F:zinc ion binding"/>
    <property type="evidence" value="ECO:0007669"/>
    <property type="project" value="UniProtKB-KW"/>
</dbReference>
<accession>A0A6P8FA87</accession>
<evidence type="ECO:0000256" key="11">
    <source>
        <dbReference type="PROSITE-ProRule" id="PRU00042"/>
    </source>
</evidence>
<dbReference type="GeneID" id="105889168"/>
<dbReference type="PROSITE" id="PS00028">
    <property type="entry name" value="ZINC_FINGER_C2H2_1"/>
    <property type="match status" value="10"/>
</dbReference>
<evidence type="ECO:0000256" key="1">
    <source>
        <dbReference type="ARBA" id="ARBA00004123"/>
    </source>
</evidence>
<dbReference type="GO" id="GO:0005634">
    <property type="term" value="C:nucleus"/>
    <property type="evidence" value="ECO:0007669"/>
    <property type="project" value="UniProtKB-SubCell"/>
</dbReference>
<feature type="domain" description="C2H2-type" evidence="13">
    <location>
        <begin position="569"/>
        <end position="596"/>
    </location>
</feature>
<evidence type="ECO:0000256" key="3">
    <source>
        <dbReference type="ARBA" id="ARBA00022723"/>
    </source>
</evidence>
<dbReference type="PANTHER" id="PTHR23234:SF10">
    <property type="entry name" value="RIKEN CDNA 6720489N17 GENE-RELATED"/>
    <property type="match status" value="1"/>
</dbReference>
<feature type="domain" description="C2H2-type" evidence="13">
    <location>
        <begin position="423"/>
        <end position="450"/>
    </location>
</feature>
<evidence type="ECO:0000259" key="14">
    <source>
        <dbReference type="PROSITE" id="PS50280"/>
    </source>
</evidence>
<dbReference type="AlphaFoldDB" id="A0A6P8FA87"/>
<dbReference type="FunFam" id="3.30.160.60:FF:000185">
    <property type="entry name" value="zinc finger protein 319"/>
    <property type="match status" value="1"/>
</dbReference>
<dbReference type="FunFam" id="3.30.160.60:FF:002962">
    <property type="entry name" value="Zinc finger domain-containing protein"/>
    <property type="match status" value="1"/>
</dbReference>
<evidence type="ECO:0000256" key="7">
    <source>
        <dbReference type="ARBA" id="ARBA00023015"/>
    </source>
</evidence>
<dbReference type="KEGG" id="char:105889168"/>
<gene>
    <name evidence="16 17" type="primary">znf408</name>
</gene>